<gene>
    <name evidence="3" type="ORF">IFM89_011214</name>
</gene>
<dbReference type="PANTHER" id="PTHR46033">
    <property type="entry name" value="PROTEIN MAIN-LIKE 2"/>
    <property type="match status" value="1"/>
</dbReference>
<organism evidence="3 4">
    <name type="scientific">Coptis chinensis</name>
    <dbReference type="NCBI Taxonomy" id="261450"/>
    <lineage>
        <taxon>Eukaryota</taxon>
        <taxon>Viridiplantae</taxon>
        <taxon>Streptophyta</taxon>
        <taxon>Embryophyta</taxon>
        <taxon>Tracheophyta</taxon>
        <taxon>Spermatophyta</taxon>
        <taxon>Magnoliopsida</taxon>
        <taxon>Ranunculales</taxon>
        <taxon>Ranunculaceae</taxon>
        <taxon>Coptidoideae</taxon>
        <taxon>Coptis</taxon>
    </lineage>
</organism>
<protein>
    <recommendedName>
        <fullName evidence="5">Aminotransferase-like plant mobile domain-containing protein</fullName>
    </recommendedName>
</protein>
<sequence length="323" mass="36493">MDSRKTHCVEVEAENSEIHMDVNETENVDGGYSSHLVAMDGNGDNNDGEGMEEDVDNDGENESDGDQSKEMEEAKTLLLEVLGLEKKLNDKVMPGTTTQIKLEVLKKHLAEKVKDPKEEGDGKEDNEKGKGKGKKKKKKTDEGSSEEEIERAVRGYLLFFFGCTMFCDQSGVFVLVVYLKALMKFKDRISKILLRGSNAWIYEHFPMFSLPLNMNYVNTLSHVMRWANGMSTYLDPLGALKHFRLMMDKMTRHDVIWNPYGKVRGVCPLEDITFYSGGICFFNINENVIVNEIGCLLEVGMSSGGGEIRPEKREYFQRALALT</sequence>
<dbReference type="AlphaFoldDB" id="A0A835HJ68"/>
<dbReference type="InterPro" id="IPR044824">
    <property type="entry name" value="MAIN-like"/>
</dbReference>
<evidence type="ECO:0008006" key="5">
    <source>
        <dbReference type="Google" id="ProtNLM"/>
    </source>
</evidence>
<dbReference type="Proteomes" id="UP000631114">
    <property type="component" value="Unassembled WGS sequence"/>
</dbReference>
<dbReference type="GO" id="GO:0010073">
    <property type="term" value="P:meristem maintenance"/>
    <property type="evidence" value="ECO:0007669"/>
    <property type="project" value="InterPro"/>
</dbReference>
<keyword evidence="2" id="KW-0812">Transmembrane</keyword>
<evidence type="ECO:0000256" key="1">
    <source>
        <dbReference type="SAM" id="MobiDB-lite"/>
    </source>
</evidence>
<evidence type="ECO:0000313" key="3">
    <source>
        <dbReference type="EMBL" id="KAF9600631.1"/>
    </source>
</evidence>
<evidence type="ECO:0000313" key="4">
    <source>
        <dbReference type="Proteomes" id="UP000631114"/>
    </source>
</evidence>
<proteinExistence type="predicted"/>
<feature type="compositionally biased region" description="Acidic residues" evidence="1">
    <location>
        <begin position="46"/>
        <end position="65"/>
    </location>
</feature>
<keyword evidence="4" id="KW-1185">Reference proteome</keyword>
<feature type="compositionally biased region" description="Basic and acidic residues" evidence="1">
    <location>
        <begin position="113"/>
        <end position="130"/>
    </location>
</feature>
<feature type="transmembrane region" description="Helical" evidence="2">
    <location>
        <begin position="156"/>
        <end position="179"/>
    </location>
</feature>
<evidence type="ECO:0000256" key="2">
    <source>
        <dbReference type="SAM" id="Phobius"/>
    </source>
</evidence>
<name>A0A835HJ68_9MAGN</name>
<feature type="region of interest" description="Disordered" evidence="1">
    <location>
        <begin position="26"/>
        <end position="71"/>
    </location>
</feature>
<keyword evidence="2" id="KW-0472">Membrane</keyword>
<feature type="region of interest" description="Disordered" evidence="1">
    <location>
        <begin position="113"/>
        <end position="145"/>
    </location>
</feature>
<dbReference type="EMBL" id="JADFTS010000006">
    <property type="protein sequence ID" value="KAF9600631.1"/>
    <property type="molecule type" value="Genomic_DNA"/>
</dbReference>
<reference evidence="3 4" key="1">
    <citation type="submission" date="2020-10" db="EMBL/GenBank/DDBJ databases">
        <title>The Coptis chinensis genome and diversification of protoberbering-type alkaloids.</title>
        <authorList>
            <person name="Wang B."/>
            <person name="Shu S."/>
            <person name="Song C."/>
            <person name="Liu Y."/>
        </authorList>
    </citation>
    <scope>NUCLEOTIDE SEQUENCE [LARGE SCALE GENOMIC DNA]</scope>
    <source>
        <strain evidence="3">HL-2020</strain>
        <tissue evidence="3">Leaf</tissue>
    </source>
</reference>
<dbReference type="OrthoDB" id="1733861at2759"/>
<dbReference type="PANTHER" id="PTHR46033:SF8">
    <property type="entry name" value="PROTEIN MAINTENANCE OF MERISTEMS-LIKE"/>
    <property type="match status" value="1"/>
</dbReference>
<accession>A0A835HJ68</accession>
<keyword evidence="2" id="KW-1133">Transmembrane helix</keyword>
<comment type="caution">
    <text evidence="3">The sequence shown here is derived from an EMBL/GenBank/DDBJ whole genome shotgun (WGS) entry which is preliminary data.</text>
</comment>